<keyword evidence="1" id="KW-0812">Transmembrane</keyword>
<sequence length="87" mass="9521">MPPPIAHCQTDKLCSRSIPDEPEGTGPEMKQERHLLPSVNSQTPLLLFLVCLSYLGLAICLGAGFVASLSINYPSEQCYFVRARGSR</sequence>
<protein>
    <submittedName>
        <fullName evidence="2">Uncharacterized protein</fullName>
    </submittedName>
</protein>
<reference evidence="3" key="1">
    <citation type="journal article" date="2014" name="Proc. Natl. Acad. Sci. U.S.A.">
        <title>Extensive sampling of basidiomycete genomes demonstrates inadequacy of the white-rot/brown-rot paradigm for wood decay fungi.</title>
        <authorList>
            <person name="Riley R."/>
            <person name="Salamov A.A."/>
            <person name="Brown D.W."/>
            <person name="Nagy L.G."/>
            <person name="Floudas D."/>
            <person name="Held B.W."/>
            <person name="Levasseur A."/>
            <person name="Lombard V."/>
            <person name="Morin E."/>
            <person name="Otillar R."/>
            <person name="Lindquist E.A."/>
            <person name="Sun H."/>
            <person name="LaButti K.M."/>
            <person name="Schmutz J."/>
            <person name="Jabbour D."/>
            <person name="Luo H."/>
            <person name="Baker S.E."/>
            <person name="Pisabarro A.G."/>
            <person name="Walton J.D."/>
            <person name="Blanchette R.A."/>
            <person name="Henrissat B."/>
            <person name="Martin F."/>
            <person name="Cullen D."/>
            <person name="Hibbett D.S."/>
            <person name="Grigoriev I.V."/>
        </authorList>
    </citation>
    <scope>NUCLEOTIDE SEQUENCE [LARGE SCALE GENOMIC DNA]</scope>
    <source>
        <strain evidence="3">MUCL 33604</strain>
    </source>
</reference>
<dbReference type="AlphaFoldDB" id="A0A067PF11"/>
<gene>
    <name evidence="2" type="ORF">JAAARDRAFT_39154</name>
</gene>
<keyword evidence="1" id="KW-1133">Transmembrane helix</keyword>
<keyword evidence="3" id="KW-1185">Reference proteome</keyword>
<proteinExistence type="predicted"/>
<dbReference type="EMBL" id="KL197733">
    <property type="protein sequence ID" value="KDQ53473.1"/>
    <property type="molecule type" value="Genomic_DNA"/>
</dbReference>
<evidence type="ECO:0000256" key="1">
    <source>
        <dbReference type="SAM" id="Phobius"/>
    </source>
</evidence>
<dbReference type="Proteomes" id="UP000027265">
    <property type="component" value="Unassembled WGS sequence"/>
</dbReference>
<name>A0A067PF11_9AGAM</name>
<evidence type="ECO:0000313" key="2">
    <source>
        <dbReference type="EMBL" id="KDQ53473.1"/>
    </source>
</evidence>
<keyword evidence="1" id="KW-0472">Membrane</keyword>
<evidence type="ECO:0000313" key="3">
    <source>
        <dbReference type="Proteomes" id="UP000027265"/>
    </source>
</evidence>
<accession>A0A067PF11</accession>
<feature type="transmembrane region" description="Helical" evidence="1">
    <location>
        <begin position="45"/>
        <end position="67"/>
    </location>
</feature>
<organism evidence="2 3">
    <name type="scientific">Jaapia argillacea MUCL 33604</name>
    <dbReference type="NCBI Taxonomy" id="933084"/>
    <lineage>
        <taxon>Eukaryota</taxon>
        <taxon>Fungi</taxon>
        <taxon>Dikarya</taxon>
        <taxon>Basidiomycota</taxon>
        <taxon>Agaricomycotina</taxon>
        <taxon>Agaricomycetes</taxon>
        <taxon>Agaricomycetidae</taxon>
        <taxon>Jaapiales</taxon>
        <taxon>Jaapiaceae</taxon>
        <taxon>Jaapia</taxon>
    </lineage>
</organism>
<dbReference type="HOGENOM" id="CLU_2483656_0_0_1"/>
<dbReference type="InParanoid" id="A0A067PF11"/>